<comment type="caution">
    <text evidence="6">The sequence shown here is derived from an EMBL/GenBank/DDBJ whole genome shotgun (WGS) entry which is preliminary data.</text>
</comment>
<dbReference type="InterPro" id="IPR054696">
    <property type="entry name" value="GTP-eEF1A_C"/>
</dbReference>
<gene>
    <name evidence="6" type="ORF">EDEG_03076</name>
</gene>
<evidence type="ECO:0000313" key="6">
    <source>
        <dbReference type="EMBL" id="EJW02510.1"/>
    </source>
</evidence>
<dbReference type="InterPro" id="IPR027417">
    <property type="entry name" value="P-loop_NTPase"/>
</dbReference>
<feature type="domain" description="Tr-type G" evidence="5">
    <location>
        <begin position="1"/>
        <end position="155"/>
    </location>
</feature>
<dbReference type="InterPro" id="IPR009000">
    <property type="entry name" value="Transl_B-barrel_sf"/>
</dbReference>
<dbReference type="PRINTS" id="PR00315">
    <property type="entry name" value="ELONGATNFCT"/>
</dbReference>
<sequence>KTKAERERGITIECTLLKLDMADRVVNIMDCPGHQDFIKNMVSGTAQADVAVVLVPCAAGEFESAISGGTLKEHILISGALGVPKLIVAVNKVDTIGTDAEQSKRFDEVCKEMKRVCKTIHPDRDPLFVPISGFKGIGLTQKHGYYTWFAGWRPSDDANAQPIFTLEQALKYVPLPKRPFDLDFRGGVTKPLTIQGIGTVITAYCIQGRLNKGDFVSIKPCNVDAEVKTLEKHNEDVKVVEPGESFGMVIKTLNGNIKHVKGGHVISNRDKNPVESNPGYLCTLTVVNHPTGVKINYTPSFVVFMGAVPGRVAKIFKAVHLKTKTTLEDPTLVPKGYRFECVVIPQKPICAEISATSPTLARCGLRDGNKLVAVGNIKQCLKASDLAEMGIKIDSKPEAPVKGADKKKGGKTAAAAGG</sequence>
<dbReference type="STRING" id="1003232.J9DIS5"/>
<dbReference type="AlphaFoldDB" id="J9DIS5"/>
<evidence type="ECO:0000259" key="5">
    <source>
        <dbReference type="PROSITE" id="PS51722"/>
    </source>
</evidence>
<dbReference type="FunCoup" id="J9DIS5">
    <property type="interactions" value="172"/>
</dbReference>
<protein>
    <recommendedName>
        <fullName evidence="5">Tr-type G domain-containing protein</fullName>
    </recommendedName>
</protein>
<dbReference type="PROSITE" id="PS51722">
    <property type="entry name" value="G_TR_2"/>
    <property type="match status" value="1"/>
</dbReference>
<keyword evidence="2" id="KW-0547">Nucleotide-binding</keyword>
<keyword evidence="3" id="KW-0342">GTP-binding</keyword>
<dbReference type="SUPFAM" id="SSF52540">
    <property type="entry name" value="P-loop containing nucleoside triphosphate hydrolases"/>
    <property type="match status" value="1"/>
</dbReference>
<dbReference type="Pfam" id="PF22594">
    <property type="entry name" value="GTP-eEF1A_C"/>
    <property type="match status" value="1"/>
</dbReference>
<name>J9DIS5_EDHAE</name>
<dbReference type="PANTHER" id="PTHR23115">
    <property type="entry name" value="TRANSLATION FACTOR"/>
    <property type="match status" value="1"/>
</dbReference>
<evidence type="ECO:0000256" key="4">
    <source>
        <dbReference type="SAM" id="MobiDB-lite"/>
    </source>
</evidence>
<dbReference type="InterPro" id="IPR050100">
    <property type="entry name" value="TRAFAC_GTPase_members"/>
</dbReference>
<feature type="non-terminal residue" evidence="6">
    <location>
        <position position="1"/>
    </location>
</feature>
<proteinExistence type="inferred from homology"/>
<dbReference type="InterPro" id="IPR009001">
    <property type="entry name" value="Transl_elong_EF1A/Init_IF2_C"/>
</dbReference>
<dbReference type="InterPro" id="IPR000795">
    <property type="entry name" value="T_Tr_GTP-bd_dom"/>
</dbReference>
<comment type="similarity">
    <text evidence="1">Belongs to the TRAFAC class translation factor GTPase superfamily. Classic translation factor GTPase family. EF-Tu/EF-1A subfamily.</text>
</comment>
<dbReference type="HOGENOM" id="CLU_007265_3_5_1"/>
<dbReference type="Gene3D" id="2.40.30.10">
    <property type="entry name" value="Translation factors"/>
    <property type="match status" value="2"/>
</dbReference>
<keyword evidence="7" id="KW-1185">Reference proteome</keyword>
<dbReference type="Proteomes" id="UP000003163">
    <property type="component" value="Unassembled WGS sequence"/>
</dbReference>
<dbReference type="GO" id="GO:0005525">
    <property type="term" value="F:GTP binding"/>
    <property type="evidence" value="ECO:0007669"/>
    <property type="project" value="UniProtKB-KW"/>
</dbReference>
<dbReference type="GO" id="GO:0003924">
    <property type="term" value="F:GTPase activity"/>
    <property type="evidence" value="ECO:0007669"/>
    <property type="project" value="InterPro"/>
</dbReference>
<dbReference type="CDD" id="cd01513">
    <property type="entry name" value="Translation_factor_III"/>
    <property type="match status" value="1"/>
</dbReference>
<evidence type="ECO:0000256" key="2">
    <source>
        <dbReference type="ARBA" id="ARBA00022741"/>
    </source>
</evidence>
<dbReference type="SUPFAM" id="SSF50465">
    <property type="entry name" value="EF-Tu/eEF-1alpha/eIF2-gamma C-terminal domain"/>
    <property type="match status" value="1"/>
</dbReference>
<dbReference type="InParanoid" id="J9DIS5"/>
<evidence type="ECO:0000313" key="7">
    <source>
        <dbReference type="Proteomes" id="UP000003163"/>
    </source>
</evidence>
<organism evidence="6 7">
    <name type="scientific">Edhazardia aedis (strain USNM 41457)</name>
    <name type="common">Microsporidian parasite</name>
    <dbReference type="NCBI Taxonomy" id="1003232"/>
    <lineage>
        <taxon>Eukaryota</taxon>
        <taxon>Fungi</taxon>
        <taxon>Fungi incertae sedis</taxon>
        <taxon>Microsporidia</taxon>
        <taxon>Edhazardia</taxon>
    </lineage>
</organism>
<evidence type="ECO:0000256" key="1">
    <source>
        <dbReference type="ARBA" id="ARBA00007249"/>
    </source>
</evidence>
<reference evidence="7" key="2">
    <citation type="submission" date="2015-07" db="EMBL/GenBank/DDBJ databases">
        <title>Contrasting host-pathogen interactions and genome evolution in two generalist and specialist microsporidian pathogens of mosquitoes.</title>
        <authorList>
            <consortium name="The Broad Institute Genomics Platform"/>
            <consortium name="The Broad Institute Genome Sequencing Center for Infectious Disease"/>
            <person name="Cuomo C.A."/>
            <person name="Sanscrainte N.D."/>
            <person name="Goldberg J.M."/>
            <person name="Heiman D."/>
            <person name="Young S."/>
            <person name="Zeng Q."/>
            <person name="Becnel J.J."/>
            <person name="Birren B.W."/>
        </authorList>
    </citation>
    <scope>NUCLEOTIDE SEQUENCE [LARGE SCALE GENOMIC DNA]</scope>
    <source>
        <strain evidence="7">USNM 41457</strain>
    </source>
</reference>
<reference evidence="6 7" key="1">
    <citation type="submission" date="2011-08" db="EMBL/GenBank/DDBJ databases">
        <authorList>
            <person name="Liu Z.J."/>
            <person name="Shi F.L."/>
            <person name="Lu J.Q."/>
            <person name="Li M."/>
            <person name="Wang Z.L."/>
        </authorList>
    </citation>
    <scope>NUCLEOTIDE SEQUENCE [LARGE SCALE GENOMIC DNA]</scope>
    <source>
        <strain evidence="6 7">USNM 41457</strain>
    </source>
</reference>
<dbReference type="SUPFAM" id="SSF50447">
    <property type="entry name" value="Translation proteins"/>
    <property type="match status" value="1"/>
</dbReference>
<dbReference type="EMBL" id="AFBI03000067">
    <property type="protein sequence ID" value="EJW02510.1"/>
    <property type="molecule type" value="Genomic_DNA"/>
</dbReference>
<evidence type="ECO:0000256" key="3">
    <source>
        <dbReference type="ARBA" id="ARBA00023134"/>
    </source>
</evidence>
<dbReference type="OMA" id="FAPQNIT"/>
<dbReference type="Pfam" id="PF00009">
    <property type="entry name" value="GTP_EFTU"/>
    <property type="match status" value="1"/>
</dbReference>
<feature type="region of interest" description="Disordered" evidence="4">
    <location>
        <begin position="397"/>
        <end position="418"/>
    </location>
</feature>
<dbReference type="OrthoDB" id="342024at2759"/>
<dbReference type="VEuPathDB" id="MicrosporidiaDB:EDEG_03076"/>
<feature type="compositionally biased region" description="Basic and acidic residues" evidence="4">
    <location>
        <begin position="397"/>
        <end position="407"/>
    </location>
</feature>
<dbReference type="Gene3D" id="3.40.50.300">
    <property type="entry name" value="P-loop containing nucleotide triphosphate hydrolases"/>
    <property type="match status" value="1"/>
</dbReference>
<accession>J9DIS5</accession>